<dbReference type="NCBIfam" id="TIGR00462">
    <property type="entry name" value="genX"/>
    <property type="match status" value="1"/>
</dbReference>
<dbReference type="Gene3D" id="3.30.930.10">
    <property type="entry name" value="Bira Bifunctional Protein, Domain 2"/>
    <property type="match status" value="1"/>
</dbReference>
<organism evidence="6 7">
    <name type="scientific">Aureliella helgolandensis</name>
    <dbReference type="NCBI Taxonomy" id="2527968"/>
    <lineage>
        <taxon>Bacteria</taxon>
        <taxon>Pseudomonadati</taxon>
        <taxon>Planctomycetota</taxon>
        <taxon>Planctomycetia</taxon>
        <taxon>Pirellulales</taxon>
        <taxon>Pirellulaceae</taxon>
        <taxon>Aureliella</taxon>
    </lineage>
</organism>
<dbReference type="PANTHER" id="PTHR42918">
    <property type="entry name" value="LYSYL-TRNA SYNTHETASE"/>
    <property type="match status" value="1"/>
</dbReference>
<evidence type="ECO:0000313" key="7">
    <source>
        <dbReference type="Proteomes" id="UP000318017"/>
    </source>
</evidence>
<evidence type="ECO:0000256" key="3">
    <source>
        <dbReference type="ARBA" id="ARBA00022741"/>
    </source>
</evidence>
<comment type="subunit">
    <text evidence="1">Homodimer.</text>
</comment>
<dbReference type="PROSITE" id="PS50862">
    <property type="entry name" value="AA_TRNA_LIGASE_II"/>
    <property type="match status" value="1"/>
</dbReference>
<dbReference type="InterPro" id="IPR004364">
    <property type="entry name" value="Aa-tRNA-synt_II"/>
</dbReference>
<dbReference type="EMBL" id="CP036298">
    <property type="protein sequence ID" value="QDV21966.1"/>
    <property type="molecule type" value="Genomic_DNA"/>
</dbReference>
<accession>A0A518G071</accession>
<dbReference type="NCBIfam" id="NF006828">
    <property type="entry name" value="PRK09350.1"/>
    <property type="match status" value="1"/>
</dbReference>
<reference evidence="6 7" key="1">
    <citation type="submission" date="2019-02" db="EMBL/GenBank/DDBJ databases">
        <title>Deep-cultivation of Planctomycetes and their phenomic and genomic characterization uncovers novel biology.</title>
        <authorList>
            <person name="Wiegand S."/>
            <person name="Jogler M."/>
            <person name="Boedeker C."/>
            <person name="Pinto D."/>
            <person name="Vollmers J."/>
            <person name="Rivas-Marin E."/>
            <person name="Kohn T."/>
            <person name="Peeters S.H."/>
            <person name="Heuer A."/>
            <person name="Rast P."/>
            <person name="Oberbeckmann S."/>
            <person name="Bunk B."/>
            <person name="Jeske O."/>
            <person name="Meyerdierks A."/>
            <person name="Storesund J.E."/>
            <person name="Kallscheuer N."/>
            <person name="Luecker S."/>
            <person name="Lage O.M."/>
            <person name="Pohl T."/>
            <person name="Merkel B.J."/>
            <person name="Hornburger P."/>
            <person name="Mueller R.-W."/>
            <person name="Bruemmer F."/>
            <person name="Labrenz M."/>
            <person name="Spormann A.M."/>
            <person name="Op den Camp H."/>
            <person name="Overmann J."/>
            <person name="Amann R."/>
            <person name="Jetten M.S.M."/>
            <person name="Mascher T."/>
            <person name="Medema M.H."/>
            <person name="Devos D.P."/>
            <person name="Kaster A.-K."/>
            <person name="Ovreas L."/>
            <person name="Rohde M."/>
            <person name="Galperin M.Y."/>
            <person name="Jogler C."/>
        </authorList>
    </citation>
    <scope>NUCLEOTIDE SEQUENCE [LARGE SCALE GENOMIC DNA]</scope>
    <source>
        <strain evidence="6 7">Q31a</strain>
    </source>
</reference>
<evidence type="ECO:0000256" key="2">
    <source>
        <dbReference type="ARBA" id="ARBA00022598"/>
    </source>
</evidence>
<dbReference type="GO" id="GO:0003746">
    <property type="term" value="F:translation elongation factor activity"/>
    <property type="evidence" value="ECO:0007669"/>
    <property type="project" value="UniProtKB-KW"/>
</dbReference>
<evidence type="ECO:0000259" key="5">
    <source>
        <dbReference type="PROSITE" id="PS50862"/>
    </source>
</evidence>
<dbReference type="Proteomes" id="UP000318017">
    <property type="component" value="Chromosome"/>
</dbReference>
<protein>
    <submittedName>
        <fullName evidence="6">Elongation factor P--(R)-beta-lysine ligase</fullName>
        <ecNumber evidence="6">6.3.1.-</ecNumber>
    </submittedName>
</protein>
<evidence type="ECO:0000256" key="1">
    <source>
        <dbReference type="ARBA" id="ARBA00011738"/>
    </source>
</evidence>
<dbReference type="GO" id="GO:0004824">
    <property type="term" value="F:lysine-tRNA ligase activity"/>
    <property type="evidence" value="ECO:0007669"/>
    <property type="project" value="InterPro"/>
</dbReference>
<dbReference type="InterPro" id="IPR045864">
    <property type="entry name" value="aa-tRNA-synth_II/BPL/LPL"/>
</dbReference>
<proteinExistence type="predicted"/>
<dbReference type="AlphaFoldDB" id="A0A518G071"/>
<dbReference type="KEGG" id="ahel:Q31a_02450"/>
<dbReference type="GO" id="GO:0005829">
    <property type="term" value="C:cytosol"/>
    <property type="evidence" value="ECO:0007669"/>
    <property type="project" value="TreeGrafter"/>
</dbReference>
<dbReference type="RefSeq" id="WP_145072762.1">
    <property type="nucleotide sequence ID" value="NZ_CP036298.1"/>
</dbReference>
<dbReference type="SUPFAM" id="SSF55681">
    <property type="entry name" value="Class II aaRS and biotin synthetases"/>
    <property type="match status" value="1"/>
</dbReference>
<keyword evidence="6" id="KW-0251">Elongation factor</keyword>
<dbReference type="Pfam" id="PF00152">
    <property type="entry name" value="tRNA-synt_2"/>
    <property type="match status" value="1"/>
</dbReference>
<keyword evidence="2 6" id="KW-0436">Ligase</keyword>
<keyword evidence="3" id="KW-0547">Nucleotide-binding</keyword>
<dbReference type="GO" id="GO:0000049">
    <property type="term" value="F:tRNA binding"/>
    <property type="evidence" value="ECO:0007669"/>
    <property type="project" value="TreeGrafter"/>
</dbReference>
<keyword evidence="7" id="KW-1185">Reference proteome</keyword>
<dbReference type="InterPro" id="IPR006195">
    <property type="entry name" value="aa-tRNA-synth_II"/>
</dbReference>
<dbReference type="FunFam" id="3.30.930.10:FF:000017">
    <property type="entry name" value="Elongation factor P--(R)-beta-lysine ligase"/>
    <property type="match status" value="1"/>
</dbReference>
<dbReference type="GO" id="GO:0005524">
    <property type="term" value="F:ATP binding"/>
    <property type="evidence" value="ECO:0007669"/>
    <property type="project" value="UniProtKB-KW"/>
</dbReference>
<keyword evidence="4" id="KW-0067">ATP-binding</keyword>
<dbReference type="InterPro" id="IPR004525">
    <property type="entry name" value="EpmA"/>
</dbReference>
<feature type="domain" description="Aminoacyl-transfer RNA synthetases class-II family profile" evidence="5">
    <location>
        <begin position="31"/>
        <end position="328"/>
    </location>
</feature>
<name>A0A518G071_9BACT</name>
<evidence type="ECO:0000256" key="4">
    <source>
        <dbReference type="ARBA" id="ARBA00022840"/>
    </source>
</evidence>
<dbReference type="PANTHER" id="PTHR42918:SF6">
    <property type="entry name" value="ELONGATION FACTOR P--(R)-BETA-LYSINE LIGASE"/>
    <property type="match status" value="1"/>
</dbReference>
<dbReference type="EC" id="6.3.1.-" evidence="6"/>
<keyword evidence="6" id="KW-0648">Protein biosynthesis</keyword>
<dbReference type="GO" id="GO:0006430">
    <property type="term" value="P:lysyl-tRNA aminoacylation"/>
    <property type="evidence" value="ECO:0007669"/>
    <property type="project" value="InterPro"/>
</dbReference>
<gene>
    <name evidence="6" type="primary">epmA</name>
    <name evidence="6" type="ORF">Q31a_02450</name>
</gene>
<dbReference type="OrthoDB" id="9802326at2"/>
<evidence type="ECO:0000313" key="6">
    <source>
        <dbReference type="EMBL" id="QDV21966.1"/>
    </source>
</evidence>
<sequence length="332" mass="37148">MNLLTSDINPPWRPTASIEVLRRRGELTWRLRQFFHQRDILEVHTPTLCHDTVVDRHIEPIALPGKALGLAELADDTLFLQTSPEFCMKRLVAAGMPAIYQIGPVYRGGESGNFHNPEFTMVEWYRVGDNLTQAVQLLSELVVAALGVSPPHQQTYQAAFQQYAQLDPLACPISELARCAVDRNLGVGLDWSQDRDDWLNLIFSDVIQPQLGHNLPTIITHYPASQSALARLSSQDARTAERFELFIHGIELANGYNELTDASELVHRNQTTNRQRLDDGHRALPEQSYLIDAMQATFPACSGCALGLDRLLMVAEGITDIDRVISFPISRA</sequence>